<dbReference type="AlphaFoldDB" id="A6TMI9"/>
<dbReference type="NCBIfam" id="TIGR03710">
    <property type="entry name" value="OAFO_sf"/>
    <property type="match status" value="1"/>
</dbReference>
<gene>
    <name evidence="6" type="ordered locus">Amet_1199</name>
</gene>
<proteinExistence type="predicted"/>
<keyword evidence="1" id="KW-0560">Oxidoreductase</keyword>
<dbReference type="InterPro" id="IPR002869">
    <property type="entry name" value="Pyrv_flavodox_OxRed_cen"/>
</dbReference>
<dbReference type="RefSeq" id="WP_012062448.1">
    <property type="nucleotide sequence ID" value="NC_009633.1"/>
</dbReference>
<reference evidence="7" key="1">
    <citation type="journal article" date="2016" name="Genome Announc.">
        <title>Complete genome sequence of Alkaliphilus metalliredigens strain QYMF, an alkaliphilic and metal-reducing bacterium isolated from borax-contaminated leachate ponds.</title>
        <authorList>
            <person name="Hwang C."/>
            <person name="Copeland A."/>
            <person name="Lucas S."/>
            <person name="Lapidus A."/>
            <person name="Barry K."/>
            <person name="Detter J.C."/>
            <person name="Glavina Del Rio T."/>
            <person name="Hammon N."/>
            <person name="Israni S."/>
            <person name="Dalin E."/>
            <person name="Tice H."/>
            <person name="Pitluck S."/>
            <person name="Chertkov O."/>
            <person name="Brettin T."/>
            <person name="Bruce D."/>
            <person name="Han C."/>
            <person name="Schmutz J."/>
            <person name="Larimer F."/>
            <person name="Land M.L."/>
            <person name="Hauser L."/>
            <person name="Kyrpides N."/>
            <person name="Mikhailova N."/>
            <person name="Ye Q."/>
            <person name="Zhou J."/>
            <person name="Richardson P."/>
            <person name="Fields M.W."/>
        </authorList>
    </citation>
    <scope>NUCLEOTIDE SEQUENCE [LARGE SCALE GENOMIC DNA]</scope>
    <source>
        <strain evidence="7">QYMF</strain>
    </source>
</reference>
<feature type="domain" description="Pyruvate flavodoxin/ferredoxin oxidoreductase pyrimidine binding" evidence="4">
    <location>
        <begin position="209"/>
        <end position="450"/>
    </location>
</feature>
<keyword evidence="6" id="KW-0670">Pyruvate</keyword>
<dbReference type="eggNOG" id="COG1014">
    <property type="taxonomic scope" value="Bacteria"/>
</dbReference>
<dbReference type="EMBL" id="CP000724">
    <property type="protein sequence ID" value="ABR47407.1"/>
    <property type="molecule type" value="Genomic_DNA"/>
</dbReference>
<evidence type="ECO:0000313" key="6">
    <source>
        <dbReference type="EMBL" id="ABR47407.1"/>
    </source>
</evidence>
<dbReference type="InterPro" id="IPR050722">
    <property type="entry name" value="Pyruvate:ferred/Flavod_OxRd"/>
</dbReference>
<feature type="domain" description="Pyruvate/ketoisovalerate oxidoreductase catalytic" evidence="3">
    <location>
        <begin position="14"/>
        <end position="171"/>
    </location>
</feature>
<evidence type="ECO:0000256" key="1">
    <source>
        <dbReference type="ARBA" id="ARBA00023002"/>
    </source>
</evidence>
<dbReference type="STRING" id="293826.Amet_1199"/>
<evidence type="ECO:0000259" key="5">
    <source>
        <dbReference type="Pfam" id="PF17147"/>
    </source>
</evidence>
<dbReference type="InterPro" id="IPR033412">
    <property type="entry name" value="PFOR_II"/>
</dbReference>
<dbReference type="PANTHER" id="PTHR32154:SF20">
    <property type="entry name" value="2-OXOGLUTARATE OXIDOREDUCTASE SUBUNIT KORA"/>
    <property type="match status" value="1"/>
</dbReference>
<dbReference type="InterPro" id="IPR029061">
    <property type="entry name" value="THDP-binding"/>
</dbReference>
<name>A6TMI9_ALKMQ</name>
<dbReference type="PANTHER" id="PTHR32154">
    <property type="entry name" value="PYRUVATE-FLAVODOXIN OXIDOREDUCTASE-RELATED"/>
    <property type="match status" value="1"/>
</dbReference>
<dbReference type="GO" id="GO:0016903">
    <property type="term" value="F:oxidoreductase activity, acting on the aldehyde or oxo group of donors"/>
    <property type="evidence" value="ECO:0007669"/>
    <property type="project" value="InterPro"/>
</dbReference>
<dbReference type="SUPFAM" id="SSF52518">
    <property type="entry name" value="Thiamin diphosphate-binding fold (THDP-binding)"/>
    <property type="match status" value="1"/>
</dbReference>
<dbReference type="GO" id="GO:0006979">
    <property type="term" value="P:response to oxidative stress"/>
    <property type="evidence" value="ECO:0007669"/>
    <property type="project" value="TreeGrafter"/>
</dbReference>
<dbReference type="InterPro" id="IPR009014">
    <property type="entry name" value="Transketo_C/PFOR_II"/>
</dbReference>
<dbReference type="InterPro" id="IPR002880">
    <property type="entry name" value="Pyrv_Fd/Flavodoxin_OxRdtase_N"/>
</dbReference>
<dbReference type="Gene3D" id="3.40.50.970">
    <property type="match status" value="1"/>
</dbReference>
<feature type="domain" description="Pyruvate:ferredoxin oxidoreductase core" evidence="5">
    <location>
        <begin position="476"/>
        <end position="562"/>
    </location>
</feature>
<dbReference type="SUPFAM" id="SSF53323">
    <property type="entry name" value="Pyruvate-ferredoxin oxidoreductase, PFOR, domain III"/>
    <property type="match status" value="1"/>
</dbReference>
<dbReference type="KEGG" id="amt:Amet_1199"/>
<dbReference type="eggNOG" id="COG0674">
    <property type="taxonomic scope" value="Bacteria"/>
</dbReference>
<evidence type="ECO:0000313" key="7">
    <source>
        <dbReference type="Proteomes" id="UP000001572"/>
    </source>
</evidence>
<feature type="region of interest" description="Disordered" evidence="2">
    <location>
        <begin position="416"/>
        <end position="442"/>
    </location>
</feature>
<dbReference type="CDD" id="cd07034">
    <property type="entry name" value="TPP_PYR_PFOR_IOR-alpha_like"/>
    <property type="match status" value="1"/>
</dbReference>
<dbReference type="Pfam" id="PF01558">
    <property type="entry name" value="POR"/>
    <property type="match status" value="1"/>
</dbReference>
<dbReference type="OrthoDB" id="9794954at2"/>
<protein>
    <submittedName>
        <fullName evidence="6">Pyruvate flavodoxin/ferredoxin oxidoreductase domain protein</fullName>
    </submittedName>
</protein>
<dbReference type="InterPro" id="IPR022367">
    <property type="entry name" value="2-oxoacid/accept_OxRdtase_asu"/>
</dbReference>
<dbReference type="SUPFAM" id="SSF52922">
    <property type="entry name" value="TK C-terminal domain-like"/>
    <property type="match status" value="1"/>
</dbReference>
<dbReference type="Gene3D" id="3.40.920.10">
    <property type="entry name" value="Pyruvate-ferredoxin oxidoreductase, PFOR, domain III"/>
    <property type="match status" value="1"/>
</dbReference>
<dbReference type="Pfam" id="PF01855">
    <property type="entry name" value="POR_N"/>
    <property type="match status" value="1"/>
</dbReference>
<evidence type="ECO:0000256" key="2">
    <source>
        <dbReference type="SAM" id="MobiDB-lite"/>
    </source>
</evidence>
<dbReference type="HOGENOM" id="CLU_017038_1_0_9"/>
<evidence type="ECO:0000259" key="4">
    <source>
        <dbReference type="Pfam" id="PF01855"/>
    </source>
</evidence>
<dbReference type="Gene3D" id="3.40.50.920">
    <property type="match status" value="1"/>
</dbReference>
<keyword evidence="7" id="KW-1185">Reference proteome</keyword>
<accession>A6TMI9</accession>
<evidence type="ECO:0000259" key="3">
    <source>
        <dbReference type="Pfam" id="PF01558"/>
    </source>
</evidence>
<dbReference type="InterPro" id="IPR019752">
    <property type="entry name" value="Pyrv/ketoisovalerate_OxRed_cat"/>
</dbReference>
<sequence>MPESYTLLIGGIQGEGVVSTGLNLMRSLSSLGFYTYGSRRFSSRIKGGNTSFKISISTKKQLCTQDSVDSLFALDLETISLYENQLKEGGILLYDADLAPSFSKNSSLTYVPVPITQIAKESGALLMKNTCTIGFIGQLLGISEDDLIPSIKERYDKKGKQVVEKNLKVLSNSFGYKSDVIDQHKHSLGSKPVPTSRPLMIGNEAIALGALMAGCRFIPAYPITPASEIMEYLGSVLPQYGGVMIQVEDEISAVTMAIGASYAGVRSMTASSGPGLSLMLEGISLAGMTEVPIVVVACQRVGPSTGLPTKHEQSDLFTLYYGGHGEYPSIILAPSTVEECFYDTIRAFNLAEEYQCPVIVLSDLSLSLSPQTVDPLDYDQVVIQRGAMVTMDTLNHTETNDFKRFAFTENGISPRSIPGMKNGSHHVTGVEHSENGIPNDNEKNRKKMMEKRMGKTAPLSLGSEIKIIHNNRRSTLFLTMGSNFGIVKEAVESCGNQVDYGAITMIRPLPRKQLLEVFEKYDRVVIVENNYEGQLAAIIKQEIGYHHKIDQFLKYDGSPFTLESLRDKIGGEA</sequence>
<dbReference type="FunFam" id="3.40.50.970:FF:000022">
    <property type="entry name" value="2-oxoglutarate ferredoxin oxidoreductase alpha subunit"/>
    <property type="match status" value="1"/>
</dbReference>
<dbReference type="Pfam" id="PF17147">
    <property type="entry name" value="PFOR_II"/>
    <property type="match status" value="1"/>
</dbReference>
<organism evidence="6 7">
    <name type="scientific">Alkaliphilus metalliredigens (strain QYMF)</name>
    <dbReference type="NCBI Taxonomy" id="293826"/>
    <lineage>
        <taxon>Bacteria</taxon>
        <taxon>Bacillati</taxon>
        <taxon>Bacillota</taxon>
        <taxon>Clostridia</taxon>
        <taxon>Peptostreptococcales</taxon>
        <taxon>Natronincolaceae</taxon>
        <taxon>Alkaliphilus</taxon>
    </lineage>
</organism>
<dbReference type="Proteomes" id="UP000001572">
    <property type="component" value="Chromosome"/>
</dbReference>